<evidence type="ECO:0000313" key="1">
    <source>
        <dbReference type="EMBL" id="GGB36619.1"/>
    </source>
</evidence>
<dbReference type="EMBL" id="BMDZ01000015">
    <property type="protein sequence ID" value="GGB36619.1"/>
    <property type="molecule type" value="Genomic_DNA"/>
</dbReference>
<dbReference type="RefSeq" id="WP_188576869.1">
    <property type="nucleotide sequence ID" value="NZ_BMDZ01000015.1"/>
</dbReference>
<dbReference type="Pfam" id="PF07070">
    <property type="entry name" value="Spo0M"/>
    <property type="match status" value="1"/>
</dbReference>
<dbReference type="PANTHER" id="PTHR40053">
    <property type="entry name" value="SPORULATION-CONTROL PROTEIN SPO0M"/>
    <property type="match status" value="1"/>
</dbReference>
<comment type="caution">
    <text evidence="1">The sequence shown here is derived from an EMBL/GenBank/DDBJ whole genome shotgun (WGS) entry which is preliminary data.</text>
</comment>
<accession>A0ABQ1IG61</accession>
<reference evidence="2" key="1">
    <citation type="journal article" date="2019" name="Int. J. Syst. Evol. Microbiol.">
        <title>The Global Catalogue of Microorganisms (GCM) 10K type strain sequencing project: providing services to taxonomists for standard genome sequencing and annotation.</title>
        <authorList>
            <consortium name="The Broad Institute Genomics Platform"/>
            <consortium name="The Broad Institute Genome Sequencing Center for Infectious Disease"/>
            <person name="Wu L."/>
            <person name="Ma J."/>
        </authorList>
    </citation>
    <scope>NUCLEOTIDE SEQUENCE [LARGE SCALE GENOMIC DNA]</scope>
    <source>
        <strain evidence="2">CGMCC 1.10188</strain>
    </source>
</reference>
<protein>
    <recommendedName>
        <fullName evidence="3">Sporulation protein</fullName>
    </recommendedName>
</protein>
<gene>
    <name evidence="1" type="ORF">GCM10011505_17600</name>
</gene>
<evidence type="ECO:0000313" key="2">
    <source>
        <dbReference type="Proteomes" id="UP000603352"/>
    </source>
</evidence>
<keyword evidence="2" id="KW-1185">Reference proteome</keyword>
<proteinExistence type="predicted"/>
<sequence>MLNTMLTGTGAPGLEVETVVANREVMVGHTLDGLIEIAGGTGTLQIQAVTLDLVVRALIHDDKGGEPHHGLILLAAATVATDMTLEPGGAITLPFKMEIPRHAPLSLGVSTAGLRTHVAVEGAADTGDGDAVRLLPDRWTAAVLDAMETLDFRLAQSDVEHVPGDPCPFFQRLRFRPMSLKDVRVECVDLSFTQKDDGVDVAVTVENRAGLFSRAHEEEGSLQVNDQVLAEGPDKVLDLLRDEIARLKGSMVA</sequence>
<name>A0ABQ1IG61_9PROT</name>
<dbReference type="Proteomes" id="UP000603352">
    <property type="component" value="Unassembled WGS sequence"/>
</dbReference>
<organism evidence="1 2">
    <name type="scientific">Tistrella bauzanensis</name>
    <dbReference type="NCBI Taxonomy" id="657419"/>
    <lineage>
        <taxon>Bacteria</taxon>
        <taxon>Pseudomonadati</taxon>
        <taxon>Pseudomonadota</taxon>
        <taxon>Alphaproteobacteria</taxon>
        <taxon>Geminicoccales</taxon>
        <taxon>Geminicoccaceae</taxon>
        <taxon>Tistrella</taxon>
    </lineage>
</organism>
<dbReference type="InterPro" id="IPR009776">
    <property type="entry name" value="Spore_0_M"/>
</dbReference>
<dbReference type="PANTHER" id="PTHR40053:SF1">
    <property type="entry name" value="SPORULATION-CONTROL PROTEIN SPO0M"/>
    <property type="match status" value="1"/>
</dbReference>
<evidence type="ECO:0008006" key="3">
    <source>
        <dbReference type="Google" id="ProtNLM"/>
    </source>
</evidence>